<dbReference type="PROSITE" id="PS50060">
    <property type="entry name" value="MAM_2"/>
    <property type="match status" value="1"/>
</dbReference>
<evidence type="ECO:0000313" key="4">
    <source>
        <dbReference type="Proteomes" id="UP000317169"/>
    </source>
</evidence>
<dbReference type="InterPro" id="IPR000998">
    <property type="entry name" value="MAM_dom"/>
</dbReference>
<dbReference type="RefSeq" id="WP_233357780.1">
    <property type="nucleotide sequence ID" value="NZ_VIAR01000026.1"/>
</dbReference>
<dbReference type="CDD" id="cd00063">
    <property type="entry name" value="FN3"/>
    <property type="match status" value="1"/>
</dbReference>
<dbReference type="EMBL" id="VIAR01000026">
    <property type="protein sequence ID" value="TQD33367.1"/>
    <property type="molecule type" value="Genomic_DNA"/>
</dbReference>
<protein>
    <recommendedName>
        <fullName evidence="5">MAM domain-containing protein</fullName>
    </recommendedName>
</protein>
<dbReference type="Proteomes" id="UP000317169">
    <property type="component" value="Unassembled WGS sequence"/>
</dbReference>
<dbReference type="GO" id="GO:0016020">
    <property type="term" value="C:membrane"/>
    <property type="evidence" value="ECO:0007669"/>
    <property type="project" value="InterPro"/>
</dbReference>
<evidence type="ECO:0000313" key="3">
    <source>
        <dbReference type="EMBL" id="TQD33367.1"/>
    </source>
</evidence>
<feature type="domain" description="MAM" evidence="1">
    <location>
        <begin position="102"/>
        <end position="266"/>
    </location>
</feature>
<dbReference type="Pfam" id="PF23759">
    <property type="entry name" value="GBD_T9SS_assoc"/>
    <property type="match status" value="1"/>
</dbReference>
<dbReference type="SUPFAM" id="SSF49265">
    <property type="entry name" value="Fibronectin type III"/>
    <property type="match status" value="1"/>
</dbReference>
<evidence type="ECO:0000259" key="1">
    <source>
        <dbReference type="PROSITE" id="PS50060"/>
    </source>
</evidence>
<dbReference type="GO" id="GO:0004553">
    <property type="term" value="F:hydrolase activity, hydrolyzing O-glycosyl compounds"/>
    <property type="evidence" value="ECO:0007669"/>
    <property type="project" value="UniProtKB-ARBA"/>
</dbReference>
<dbReference type="InterPro" id="IPR013783">
    <property type="entry name" value="Ig-like_fold"/>
</dbReference>
<sequence length="1082" mass="115007">MPVDLVVNNITSATAEISWTPISDETEWEIIYGPVGFDPETEGTSVIDNDGSVGITLTGLNPATDYEVYIKAICSPTDESNLSGPIAFSTACDVISLPWIEDFAADSTPTCWEEGGDNAWDYSTAAGYAATDVLDHTPGGGTNYAWMDGSDNSDGEISTLTSPFIDVSSLTVPALEFYLFSNNTDDGAINIVDVEIYNGTAWNDVLNINTLQGDSWKQYVLDLSTYNITGPVRVRFTVTGSANGSAFYNDILIDDVTFIEMPDCVDPIANFTVLEDCINGPQFNIEVDITNMGGSDTLEISDNQGSPAQTISAAGTVTFGPFANNTLVEITIENPAEANCSLISQELTQEYCATNYVDCTVGPINTTICYENGQTTELVYTSSDGTPLNLVVNAGGVEDNWDEFIVLDTDGTELYNGYGNGGDLSGLNFQSTGDTITIQIVADGSNGCASSSDYSPLDVTVSCATCINPAAFYTVQSDCDSGTDQFFIDVEITDLGSATSLTIEDNQGSATQTANATGVFTFGPYPNTTNLIFQIENNDDSNCIITSGTLTQEFCPPDNTNCDAAETAIVNAGNLCEQTTPGTLQGANASSVSVSCGGAVAQDVWFEFTATSTEHMTALLEGDGNSSSDLYHAIYEGDSCGNLTELFCSEEFENGGNSPNIVAQNLTIGETYKVRVFSTSVSDEEFNLCITTPDFGENTACSDVAPFCAPTDTSGNPEPLIFPNGYFYLNESVAETGPDYDCLGTQPNPAWYYLQVADSGDLEFEIIQSTAFDANGDQIGDGLDVDFIAYGPFDTVEDNCNALTLANVVDCSYSADSVETMTINGAQEGDVYIVLITNYTQSPGYISLGQTNFGDSGGGTTDCTILDTTLYACGDEVITLTSQFPDALAYVWYEYNPATEQYDIIQGEDTSTLEVTEDGTYKLVSYDTSGVPSEEVFTVEYSPEPEVDLGDTVSLCDVGQATLDATPTNPGDFGTPIEYVWYQDGTEITGETNATLDVTVEGTYSVEVIGSILDEDGNPVGFTCIGTDSVEVTNSTFTVDLGGDQNFCSTDSYVIEATLTGAAPSDATFEWSDSDGVIVGET</sequence>
<feature type="domain" description="Fibronectin type-III" evidence="2">
    <location>
        <begin position="1"/>
        <end position="93"/>
    </location>
</feature>
<evidence type="ECO:0000259" key="2">
    <source>
        <dbReference type="PROSITE" id="PS50853"/>
    </source>
</evidence>
<dbReference type="Gene3D" id="2.60.40.10">
    <property type="entry name" value="Immunoglobulins"/>
    <property type="match status" value="2"/>
</dbReference>
<dbReference type="AlphaFoldDB" id="A0A507Z8L4"/>
<evidence type="ECO:0008006" key="5">
    <source>
        <dbReference type="Google" id="ProtNLM"/>
    </source>
</evidence>
<dbReference type="Gene3D" id="2.60.120.200">
    <property type="match status" value="1"/>
</dbReference>
<name>A0A507Z8L4_9FLAO</name>
<feature type="non-terminal residue" evidence="3">
    <location>
        <position position="1082"/>
    </location>
</feature>
<reference evidence="3 4" key="1">
    <citation type="submission" date="2019-06" db="EMBL/GenBank/DDBJ databases">
        <title>Flavibacter putida gen. nov., sp. nov., a novel marine bacterium of the family Flavobacteriaceae isolated from coastal seawater.</title>
        <authorList>
            <person name="Feng X."/>
        </authorList>
    </citation>
    <scope>NUCLEOTIDE SEQUENCE [LARGE SCALE GENOMIC DNA]</scope>
    <source>
        <strain evidence="3 4">PLHSN227</strain>
    </source>
</reference>
<dbReference type="GO" id="GO:0005975">
    <property type="term" value="P:carbohydrate metabolic process"/>
    <property type="evidence" value="ECO:0007669"/>
    <property type="project" value="UniProtKB-ARBA"/>
</dbReference>
<dbReference type="SUPFAM" id="SSF49899">
    <property type="entry name" value="Concanavalin A-like lectins/glucanases"/>
    <property type="match status" value="1"/>
</dbReference>
<dbReference type="Pfam" id="PF00629">
    <property type="entry name" value="MAM"/>
    <property type="match status" value="1"/>
</dbReference>
<dbReference type="InterPro" id="IPR003961">
    <property type="entry name" value="FN3_dom"/>
</dbReference>
<accession>A0A507Z8L4</accession>
<proteinExistence type="predicted"/>
<dbReference type="InterPro" id="IPR036116">
    <property type="entry name" value="FN3_sf"/>
</dbReference>
<dbReference type="Pfam" id="PF00041">
    <property type="entry name" value="fn3"/>
    <property type="match status" value="1"/>
</dbReference>
<keyword evidence="4" id="KW-1185">Reference proteome</keyword>
<dbReference type="InterPro" id="IPR013320">
    <property type="entry name" value="ConA-like_dom_sf"/>
</dbReference>
<dbReference type="InterPro" id="IPR056600">
    <property type="entry name" value="GBD_T9SS_assoc"/>
</dbReference>
<organism evidence="3 4">
    <name type="scientific">Haloflavibacter putidus</name>
    <dbReference type="NCBI Taxonomy" id="2576776"/>
    <lineage>
        <taxon>Bacteria</taxon>
        <taxon>Pseudomonadati</taxon>
        <taxon>Bacteroidota</taxon>
        <taxon>Flavobacteriia</taxon>
        <taxon>Flavobacteriales</taxon>
        <taxon>Flavobacteriaceae</taxon>
        <taxon>Haloflavibacter</taxon>
    </lineage>
</organism>
<dbReference type="PROSITE" id="PS50853">
    <property type="entry name" value="FN3"/>
    <property type="match status" value="1"/>
</dbReference>
<comment type="caution">
    <text evidence="3">The sequence shown here is derived from an EMBL/GenBank/DDBJ whole genome shotgun (WGS) entry which is preliminary data.</text>
</comment>
<gene>
    <name evidence="3" type="ORF">FKR84_13190</name>
</gene>